<dbReference type="Pfam" id="PF00300">
    <property type="entry name" value="His_Phos_1"/>
    <property type="match status" value="1"/>
</dbReference>
<reference evidence="1 2" key="2">
    <citation type="submission" date="2018-08" db="EMBL/GenBank/DDBJ databases">
        <title>Acetobacter oryzifermentans sp. nov., isolated from Korea traditional vinegar and reclassification of Acetobacter pasteurianus subsp. ascendens (Henneberg 1898) as Acetobacter ascendens comb. nov.</title>
        <authorList>
            <person name="Cho G.Y."/>
            <person name="Lee S.H."/>
        </authorList>
    </citation>
    <scope>NUCLEOTIDE SEQUENCE [LARGE SCALE GENOMIC DNA]</scope>
    <source>
        <strain evidence="1 2">SH</strain>
    </source>
</reference>
<gene>
    <name evidence="1" type="ORF">CJF59_01960</name>
</gene>
<accession>A0AAN1PFX6</accession>
<dbReference type="Proteomes" id="UP000256572">
    <property type="component" value="Chromosome"/>
</dbReference>
<dbReference type="InterPro" id="IPR029033">
    <property type="entry name" value="His_PPase_superfam"/>
</dbReference>
<dbReference type="Gene3D" id="3.40.50.1240">
    <property type="entry name" value="Phosphoglycerate mutase-like"/>
    <property type="match status" value="1"/>
</dbReference>
<name>A0AAN1PFX6_9PROT</name>
<organism evidence="1 2">
    <name type="scientific">Acetobacter pomorum</name>
    <dbReference type="NCBI Taxonomy" id="65959"/>
    <lineage>
        <taxon>Bacteria</taxon>
        <taxon>Pseudomonadati</taxon>
        <taxon>Pseudomonadota</taxon>
        <taxon>Alphaproteobacteria</taxon>
        <taxon>Acetobacterales</taxon>
        <taxon>Acetobacteraceae</taxon>
        <taxon>Acetobacter</taxon>
    </lineage>
</organism>
<dbReference type="SUPFAM" id="SSF53254">
    <property type="entry name" value="Phosphoglycerate mutase-like"/>
    <property type="match status" value="1"/>
</dbReference>
<evidence type="ECO:0000313" key="2">
    <source>
        <dbReference type="Proteomes" id="UP000256572"/>
    </source>
</evidence>
<reference evidence="1 2" key="1">
    <citation type="submission" date="2017-09" db="EMBL/GenBank/DDBJ databases">
        <authorList>
            <person name="Kim K.H."/>
            <person name="Chun B.H."/>
            <person name="Han G.S."/>
            <person name="Hyun S.G."/>
            <person name="Jeon C.O."/>
        </authorList>
    </citation>
    <scope>NUCLEOTIDE SEQUENCE [LARGE SCALE GENOMIC DNA]</scope>
    <source>
        <strain evidence="1 2">SH</strain>
    </source>
</reference>
<dbReference type="InterPro" id="IPR013078">
    <property type="entry name" value="His_Pase_superF_clade-1"/>
</dbReference>
<evidence type="ECO:0000313" key="1">
    <source>
        <dbReference type="EMBL" id="AXM99474.1"/>
    </source>
</evidence>
<dbReference type="EMBL" id="CP023189">
    <property type="protein sequence ID" value="AXM99474.1"/>
    <property type="molecule type" value="Genomic_DNA"/>
</dbReference>
<protein>
    <submittedName>
        <fullName evidence="1">Phosphoglycerate mutase</fullName>
    </submittedName>
</protein>
<sequence length="200" mass="22719">MEEMMPNLPVVRVVLVGSLIPDNVRKGYIPEQNKIIKFPFSKIIQEDFLEKHNISRIFCASDIFVVSDRLLLEQNIVLEQKLRNRNYGALAGRSLKSLSVEEQEQFMNPTHSPVGGESIYAFHARLKAWLDSLFDNAKNQETFLIIASPIIIRALSACIIADGIKNSFHILNKLDVYPESWSVFSGRSGNWRILTLSAPF</sequence>
<dbReference type="AlphaFoldDB" id="A0AAN1PFX6"/>
<proteinExistence type="predicted"/>